<feature type="compositionally biased region" description="Basic residues" evidence="1">
    <location>
        <begin position="58"/>
        <end position="74"/>
    </location>
</feature>
<comment type="caution">
    <text evidence="2">The sequence shown here is derived from an EMBL/GenBank/DDBJ whole genome shotgun (WGS) entry which is preliminary data.</text>
</comment>
<evidence type="ECO:0000313" key="3">
    <source>
        <dbReference type="Proteomes" id="UP001500683"/>
    </source>
</evidence>
<dbReference type="EMBL" id="BAAAZG010000001">
    <property type="protein sequence ID" value="GAA4055815.1"/>
    <property type="molecule type" value="Genomic_DNA"/>
</dbReference>
<feature type="region of interest" description="Disordered" evidence="1">
    <location>
        <begin position="31"/>
        <end position="74"/>
    </location>
</feature>
<proteinExistence type="predicted"/>
<reference evidence="3" key="1">
    <citation type="journal article" date="2019" name="Int. J. Syst. Evol. Microbiol.">
        <title>The Global Catalogue of Microorganisms (GCM) 10K type strain sequencing project: providing services to taxonomists for standard genome sequencing and annotation.</title>
        <authorList>
            <consortium name="The Broad Institute Genomics Platform"/>
            <consortium name="The Broad Institute Genome Sequencing Center for Infectious Disease"/>
            <person name="Wu L."/>
            <person name="Ma J."/>
        </authorList>
    </citation>
    <scope>NUCLEOTIDE SEQUENCE [LARGE SCALE GENOMIC DNA]</scope>
    <source>
        <strain evidence="3">JCM 16702</strain>
    </source>
</reference>
<dbReference type="Proteomes" id="UP001500683">
    <property type="component" value="Unassembled WGS sequence"/>
</dbReference>
<name>A0ABP7UYT2_9ACTN</name>
<accession>A0ABP7UYT2</accession>
<evidence type="ECO:0008006" key="4">
    <source>
        <dbReference type="Google" id="ProtNLM"/>
    </source>
</evidence>
<keyword evidence="3" id="KW-1185">Reference proteome</keyword>
<gene>
    <name evidence="2" type="ORF">GCM10022214_03980</name>
</gene>
<evidence type="ECO:0000256" key="1">
    <source>
        <dbReference type="SAM" id="MobiDB-lite"/>
    </source>
</evidence>
<evidence type="ECO:0000313" key="2">
    <source>
        <dbReference type="EMBL" id="GAA4055815.1"/>
    </source>
</evidence>
<protein>
    <recommendedName>
        <fullName evidence="4">Helix-turn-helix domain-containing protein</fullName>
    </recommendedName>
</protein>
<sequence>MGNARVAVELRLGRRQMEEWRRAWRQGGVEALRSKGPRGRPRFDEIGQGLRPPNGRPWSRRGHRPQVRVHGGRHGARVSVAGMVCYRPGHRPRLIYRLHRYHRARKAALAHAR</sequence>
<organism evidence="2 3">
    <name type="scientific">Actinomadura miaoliensis</name>
    <dbReference type="NCBI Taxonomy" id="430685"/>
    <lineage>
        <taxon>Bacteria</taxon>
        <taxon>Bacillati</taxon>
        <taxon>Actinomycetota</taxon>
        <taxon>Actinomycetes</taxon>
        <taxon>Streptosporangiales</taxon>
        <taxon>Thermomonosporaceae</taxon>
        <taxon>Actinomadura</taxon>
    </lineage>
</organism>